<organism evidence="1">
    <name type="scientific">Anguilla anguilla</name>
    <name type="common">European freshwater eel</name>
    <name type="synonym">Muraena anguilla</name>
    <dbReference type="NCBI Taxonomy" id="7936"/>
    <lineage>
        <taxon>Eukaryota</taxon>
        <taxon>Metazoa</taxon>
        <taxon>Chordata</taxon>
        <taxon>Craniata</taxon>
        <taxon>Vertebrata</taxon>
        <taxon>Euteleostomi</taxon>
        <taxon>Actinopterygii</taxon>
        <taxon>Neopterygii</taxon>
        <taxon>Teleostei</taxon>
        <taxon>Anguilliformes</taxon>
        <taxon>Anguillidae</taxon>
        <taxon>Anguilla</taxon>
    </lineage>
</organism>
<evidence type="ECO:0000313" key="1">
    <source>
        <dbReference type="EMBL" id="JAH96277.1"/>
    </source>
</evidence>
<name>A0A0E9X0N8_ANGAN</name>
<accession>A0A0E9X0N8</accession>
<proteinExistence type="predicted"/>
<dbReference type="AlphaFoldDB" id="A0A0E9X0N8"/>
<reference evidence="1" key="2">
    <citation type="journal article" date="2015" name="Fish Shellfish Immunol.">
        <title>Early steps in the European eel (Anguilla anguilla)-Vibrio vulnificus interaction in the gills: Role of the RtxA13 toxin.</title>
        <authorList>
            <person name="Callol A."/>
            <person name="Pajuelo D."/>
            <person name="Ebbesson L."/>
            <person name="Teles M."/>
            <person name="MacKenzie S."/>
            <person name="Amaro C."/>
        </authorList>
    </citation>
    <scope>NUCLEOTIDE SEQUENCE</scope>
</reference>
<sequence length="47" mass="5636">MTPLYVKLKRNKNPWNCLNKHTEGWYSDKHLNSFKKNNNNTSKILLC</sequence>
<protein>
    <submittedName>
        <fullName evidence="1">Uncharacterized protein</fullName>
    </submittedName>
</protein>
<dbReference type="EMBL" id="GBXM01012300">
    <property type="protein sequence ID" value="JAH96277.1"/>
    <property type="molecule type" value="Transcribed_RNA"/>
</dbReference>
<reference evidence="1" key="1">
    <citation type="submission" date="2014-11" db="EMBL/GenBank/DDBJ databases">
        <authorList>
            <person name="Amaro Gonzalez C."/>
        </authorList>
    </citation>
    <scope>NUCLEOTIDE SEQUENCE</scope>
</reference>